<name>A0AAE1LRJ7_9NEOP</name>
<dbReference type="EMBL" id="JAHWGI010001324">
    <property type="protein sequence ID" value="KAK3928264.1"/>
    <property type="molecule type" value="Genomic_DNA"/>
</dbReference>
<comment type="caution">
    <text evidence="2">The sequence shown here is derived from an EMBL/GenBank/DDBJ whole genome shotgun (WGS) entry which is preliminary data.</text>
</comment>
<dbReference type="PANTHER" id="PTHR45749:SF21">
    <property type="entry name" value="DUF4371 DOMAIN-CONTAINING PROTEIN"/>
    <property type="match status" value="1"/>
</dbReference>
<dbReference type="PANTHER" id="PTHR45749">
    <property type="match status" value="1"/>
</dbReference>
<sequence>MDECRDCSNNEQVAICLRTVDMGTMQAVEYSVGLYATSDTTGKCLTDIFLNSIRRLTLDIEMMDGQCYDGASNMKGEFKGVQARLKELQPLSFHVHCFNHSLNLGIQDTTKNLPAAREALYSGSMMSV</sequence>
<organism evidence="2 3">
    <name type="scientific">Frankliniella fusca</name>
    <dbReference type="NCBI Taxonomy" id="407009"/>
    <lineage>
        <taxon>Eukaryota</taxon>
        <taxon>Metazoa</taxon>
        <taxon>Ecdysozoa</taxon>
        <taxon>Arthropoda</taxon>
        <taxon>Hexapoda</taxon>
        <taxon>Insecta</taxon>
        <taxon>Pterygota</taxon>
        <taxon>Neoptera</taxon>
        <taxon>Paraneoptera</taxon>
        <taxon>Thysanoptera</taxon>
        <taxon>Terebrantia</taxon>
        <taxon>Thripoidea</taxon>
        <taxon>Thripidae</taxon>
        <taxon>Frankliniella</taxon>
    </lineage>
</organism>
<reference evidence="2" key="2">
    <citation type="journal article" date="2023" name="BMC Genomics">
        <title>Pest status, molecular evolution, and epigenetic factors derived from the genome assembly of Frankliniella fusca, a thysanopteran phytovirus vector.</title>
        <authorList>
            <person name="Catto M.A."/>
            <person name="Labadie P.E."/>
            <person name="Jacobson A.L."/>
            <person name="Kennedy G.G."/>
            <person name="Srinivasan R."/>
            <person name="Hunt B.G."/>
        </authorList>
    </citation>
    <scope>NUCLEOTIDE SEQUENCE</scope>
    <source>
        <strain evidence="2">PL_HMW_Pooled</strain>
    </source>
</reference>
<protein>
    <submittedName>
        <fullName evidence="2">Zinc finger MYM-type protein 1</fullName>
    </submittedName>
</protein>
<feature type="domain" description="DUF4371" evidence="1">
    <location>
        <begin position="2"/>
        <end position="80"/>
    </location>
</feature>
<evidence type="ECO:0000313" key="2">
    <source>
        <dbReference type="EMBL" id="KAK3928264.1"/>
    </source>
</evidence>
<accession>A0AAE1LRJ7</accession>
<proteinExistence type="predicted"/>
<dbReference type="Pfam" id="PF14291">
    <property type="entry name" value="DUF4371"/>
    <property type="match status" value="1"/>
</dbReference>
<dbReference type="Proteomes" id="UP001219518">
    <property type="component" value="Unassembled WGS sequence"/>
</dbReference>
<evidence type="ECO:0000259" key="1">
    <source>
        <dbReference type="Pfam" id="PF14291"/>
    </source>
</evidence>
<keyword evidence="3" id="KW-1185">Reference proteome</keyword>
<gene>
    <name evidence="2" type="ORF">KUF71_000534</name>
</gene>
<dbReference type="InterPro" id="IPR025398">
    <property type="entry name" value="DUF4371"/>
</dbReference>
<dbReference type="AlphaFoldDB" id="A0AAE1LRJ7"/>
<evidence type="ECO:0000313" key="3">
    <source>
        <dbReference type="Proteomes" id="UP001219518"/>
    </source>
</evidence>
<reference evidence="2" key="1">
    <citation type="submission" date="2021-07" db="EMBL/GenBank/DDBJ databases">
        <authorList>
            <person name="Catto M.A."/>
            <person name="Jacobson A."/>
            <person name="Kennedy G."/>
            <person name="Labadie P."/>
            <person name="Hunt B.G."/>
            <person name="Srinivasan R."/>
        </authorList>
    </citation>
    <scope>NUCLEOTIDE SEQUENCE</scope>
    <source>
        <strain evidence="2">PL_HMW_Pooled</strain>
        <tissue evidence="2">Head</tissue>
    </source>
</reference>